<dbReference type="OrthoDB" id="6108017at2759"/>
<dbReference type="GO" id="GO:0016459">
    <property type="term" value="C:myosin complex"/>
    <property type="evidence" value="ECO:0007669"/>
    <property type="project" value="InterPro"/>
</dbReference>
<sequence length="201" mass="22618">MEGEAAARPPRPFMGVKARRGASFRRDVKGDYLDVPSDPFLSAILSKQGDETLLFADKVLKCTGTGKMKRCILMITGSAIYLVDPDADVLKRRIMLAAIDKICLSKLCDNFFAVIVPSEYDCLMASTRKTEIVTVLVEASKSRSEYEIGVVFSNRFEYRAAADMVKEVRFEEVDVPEQTDIICWYTELVWTSQIHGSNLRK</sequence>
<keyword evidence="3" id="KW-1185">Reference proteome</keyword>
<dbReference type="PROSITE" id="PS51757">
    <property type="entry name" value="TH1"/>
    <property type="match status" value="1"/>
</dbReference>
<name>A0A9E7LEB7_9LILI</name>
<dbReference type="EMBL" id="CP097511">
    <property type="protein sequence ID" value="URE47359.1"/>
    <property type="molecule type" value="Genomic_DNA"/>
</dbReference>
<dbReference type="GO" id="GO:0003774">
    <property type="term" value="F:cytoskeletal motor activity"/>
    <property type="evidence" value="ECO:0007669"/>
    <property type="project" value="InterPro"/>
</dbReference>
<protein>
    <submittedName>
        <fullName evidence="2">Myosin ID heavy chain-like</fullName>
    </submittedName>
</protein>
<dbReference type="PANTHER" id="PTHR34969:SF1">
    <property type="entry name" value="TH1 DOMAIN-CONTAINING PROTEIN"/>
    <property type="match status" value="1"/>
</dbReference>
<reference evidence="2" key="1">
    <citation type="submission" date="2022-05" db="EMBL/GenBank/DDBJ databases">
        <title>The Musa troglodytarum L. genome provides insights into the mechanism of non-climacteric behaviour and enrichment of carotenoids.</title>
        <authorList>
            <person name="Wang J."/>
        </authorList>
    </citation>
    <scope>NUCLEOTIDE SEQUENCE</scope>
    <source>
        <tissue evidence="2">Leaf</tissue>
    </source>
</reference>
<organism evidence="2 3">
    <name type="scientific">Musa troglodytarum</name>
    <name type="common">fe'i banana</name>
    <dbReference type="NCBI Taxonomy" id="320322"/>
    <lineage>
        <taxon>Eukaryota</taxon>
        <taxon>Viridiplantae</taxon>
        <taxon>Streptophyta</taxon>
        <taxon>Embryophyta</taxon>
        <taxon>Tracheophyta</taxon>
        <taxon>Spermatophyta</taxon>
        <taxon>Magnoliopsida</taxon>
        <taxon>Liliopsida</taxon>
        <taxon>Zingiberales</taxon>
        <taxon>Musaceae</taxon>
        <taxon>Musa</taxon>
    </lineage>
</organism>
<dbReference type="AlphaFoldDB" id="A0A9E7LEB7"/>
<dbReference type="Pfam" id="PF06017">
    <property type="entry name" value="Myosin_TH1"/>
    <property type="match status" value="1"/>
</dbReference>
<dbReference type="PANTHER" id="PTHR34969">
    <property type="entry name" value="OS01G0621700 PROTEIN"/>
    <property type="match status" value="1"/>
</dbReference>
<feature type="domain" description="TH1" evidence="1">
    <location>
        <begin position="17"/>
        <end position="194"/>
    </location>
</feature>
<evidence type="ECO:0000259" key="1">
    <source>
        <dbReference type="PROSITE" id="PS51757"/>
    </source>
</evidence>
<evidence type="ECO:0000313" key="2">
    <source>
        <dbReference type="EMBL" id="URE47359.1"/>
    </source>
</evidence>
<dbReference type="Proteomes" id="UP001055439">
    <property type="component" value="Chromosome 9"/>
</dbReference>
<gene>
    <name evidence="2" type="ORF">MUK42_14570</name>
</gene>
<dbReference type="InterPro" id="IPR010926">
    <property type="entry name" value="Myosin_TH1"/>
</dbReference>
<proteinExistence type="predicted"/>
<accession>A0A9E7LEB7</accession>
<evidence type="ECO:0000313" key="3">
    <source>
        <dbReference type="Proteomes" id="UP001055439"/>
    </source>
</evidence>